<dbReference type="AlphaFoldDB" id="A0AAD7BKG9"/>
<accession>A0AAD7BKG9</accession>
<evidence type="ECO:0000256" key="2">
    <source>
        <dbReference type="ARBA" id="ARBA00043996"/>
    </source>
</evidence>
<dbReference type="InterPro" id="IPR002921">
    <property type="entry name" value="Fungal_lipase-type"/>
</dbReference>
<comment type="caution">
    <text evidence="7">The sequence shown here is derived from an EMBL/GenBank/DDBJ whole genome shotgun (WGS) entry which is preliminary data.</text>
</comment>
<keyword evidence="8" id="KW-1185">Reference proteome</keyword>
<evidence type="ECO:0000313" key="7">
    <source>
        <dbReference type="EMBL" id="KAJ7623654.1"/>
    </source>
</evidence>
<feature type="chain" id="PRO_5041940735" evidence="5">
    <location>
        <begin position="17"/>
        <end position="229"/>
    </location>
</feature>
<evidence type="ECO:0000259" key="6">
    <source>
        <dbReference type="Pfam" id="PF01764"/>
    </source>
</evidence>
<dbReference type="Pfam" id="PF01764">
    <property type="entry name" value="Lipase_3"/>
    <property type="match status" value="1"/>
</dbReference>
<reference evidence="7" key="1">
    <citation type="submission" date="2023-03" db="EMBL/GenBank/DDBJ databases">
        <title>Massive genome expansion in bonnet fungi (Mycena s.s.) driven by repeated elements and novel gene families across ecological guilds.</title>
        <authorList>
            <consortium name="Lawrence Berkeley National Laboratory"/>
            <person name="Harder C.B."/>
            <person name="Miyauchi S."/>
            <person name="Viragh M."/>
            <person name="Kuo A."/>
            <person name="Thoen E."/>
            <person name="Andreopoulos B."/>
            <person name="Lu D."/>
            <person name="Skrede I."/>
            <person name="Drula E."/>
            <person name="Henrissat B."/>
            <person name="Morin E."/>
            <person name="Kohler A."/>
            <person name="Barry K."/>
            <person name="LaButti K."/>
            <person name="Morin E."/>
            <person name="Salamov A."/>
            <person name="Lipzen A."/>
            <person name="Mereny Z."/>
            <person name="Hegedus B."/>
            <person name="Baldrian P."/>
            <person name="Stursova M."/>
            <person name="Weitz H."/>
            <person name="Taylor A."/>
            <person name="Grigoriev I.V."/>
            <person name="Nagy L.G."/>
            <person name="Martin F."/>
            <person name="Kauserud H."/>
        </authorList>
    </citation>
    <scope>NUCLEOTIDE SEQUENCE</scope>
    <source>
        <strain evidence="7">9284</strain>
    </source>
</reference>
<dbReference type="PANTHER" id="PTHR45856:SF25">
    <property type="entry name" value="FUNGAL LIPASE-LIKE DOMAIN-CONTAINING PROTEIN"/>
    <property type="match status" value="1"/>
</dbReference>
<protein>
    <submittedName>
        <fullName evidence="7">Alpha/Beta hydrolase protein</fullName>
    </submittedName>
</protein>
<dbReference type="InterPro" id="IPR029058">
    <property type="entry name" value="AB_hydrolase_fold"/>
</dbReference>
<evidence type="ECO:0000256" key="5">
    <source>
        <dbReference type="SAM" id="SignalP"/>
    </source>
</evidence>
<gene>
    <name evidence="7" type="ORF">FB45DRAFT_112273</name>
</gene>
<dbReference type="CDD" id="cd00519">
    <property type="entry name" value="Lipase_3"/>
    <property type="match status" value="1"/>
</dbReference>
<evidence type="ECO:0000256" key="1">
    <source>
        <dbReference type="ARBA" id="ARBA00023157"/>
    </source>
</evidence>
<evidence type="ECO:0000256" key="3">
    <source>
        <dbReference type="ARBA" id="ARBA00047591"/>
    </source>
</evidence>
<proteinExistence type="inferred from homology"/>
<name>A0AAD7BKG9_9AGAR</name>
<organism evidence="7 8">
    <name type="scientific">Roridomyces roridus</name>
    <dbReference type="NCBI Taxonomy" id="1738132"/>
    <lineage>
        <taxon>Eukaryota</taxon>
        <taxon>Fungi</taxon>
        <taxon>Dikarya</taxon>
        <taxon>Basidiomycota</taxon>
        <taxon>Agaricomycotina</taxon>
        <taxon>Agaricomycetes</taxon>
        <taxon>Agaricomycetidae</taxon>
        <taxon>Agaricales</taxon>
        <taxon>Marasmiineae</taxon>
        <taxon>Mycenaceae</taxon>
        <taxon>Roridomyces</taxon>
    </lineage>
</organism>
<dbReference type="Gene3D" id="3.40.50.1820">
    <property type="entry name" value="alpha/beta hydrolase"/>
    <property type="match status" value="1"/>
</dbReference>
<comment type="catalytic activity">
    <reaction evidence="3">
        <text>a diacylglycerol + H2O = a monoacylglycerol + a fatty acid + H(+)</text>
        <dbReference type="Rhea" id="RHEA:32731"/>
        <dbReference type="ChEBI" id="CHEBI:15377"/>
        <dbReference type="ChEBI" id="CHEBI:15378"/>
        <dbReference type="ChEBI" id="CHEBI:17408"/>
        <dbReference type="ChEBI" id="CHEBI:18035"/>
        <dbReference type="ChEBI" id="CHEBI:28868"/>
    </reaction>
</comment>
<comment type="catalytic activity">
    <reaction evidence="4">
        <text>a monoacylglycerol + H2O = glycerol + a fatty acid + H(+)</text>
        <dbReference type="Rhea" id="RHEA:15245"/>
        <dbReference type="ChEBI" id="CHEBI:15377"/>
        <dbReference type="ChEBI" id="CHEBI:15378"/>
        <dbReference type="ChEBI" id="CHEBI:17408"/>
        <dbReference type="ChEBI" id="CHEBI:17754"/>
        <dbReference type="ChEBI" id="CHEBI:28868"/>
    </reaction>
</comment>
<dbReference type="GO" id="GO:0006629">
    <property type="term" value="P:lipid metabolic process"/>
    <property type="evidence" value="ECO:0007669"/>
    <property type="project" value="InterPro"/>
</dbReference>
<keyword evidence="1" id="KW-1015">Disulfide bond</keyword>
<feature type="domain" description="Fungal lipase-type" evidence="6">
    <location>
        <begin position="102"/>
        <end position="221"/>
    </location>
</feature>
<evidence type="ECO:0000313" key="8">
    <source>
        <dbReference type="Proteomes" id="UP001221142"/>
    </source>
</evidence>
<evidence type="ECO:0000256" key="4">
    <source>
        <dbReference type="ARBA" id="ARBA00048461"/>
    </source>
</evidence>
<keyword evidence="7" id="KW-0378">Hydrolase</keyword>
<comment type="similarity">
    <text evidence="2">Belongs to the AB hydrolase superfamily. Lipase family. Class 3 subfamily.</text>
</comment>
<feature type="signal peptide" evidence="5">
    <location>
        <begin position="1"/>
        <end position="16"/>
    </location>
</feature>
<dbReference type="GO" id="GO:0016787">
    <property type="term" value="F:hydrolase activity"/>
    <property type="evidence" value="ECO:0007669"/>
    <property type="project" value="UniProtKB-KW"/>
</dbReference>
<dbReference type="EMBL" id="JARKIF010000014">
    <property type="protein sequence ID" value="KAJ7623654.1"/>
    <property type="molecule type" value="Genomic_DNA"/>
</dbReference>
<keyword evidence="5" id="KW-0732">Signal</keyword>
<dbReference type="InterPro" id="IPR051218">
    <property type="entry name" value="Sec_MonoDiacylglyc_Lipase"/>
</dbReference>
<dbReference type="Proteomes" id="UP001221142">
    <property type="component" value="Unassembled WGS sequence"/>
</dbReference>
<sequence>MTLLLSVLSGVSAVLAFALAAIANQTGSITPLSASEVAMYRPYTYFAATGYCGPSYTRSWSCGVNCEGNPDFQPVDAGGDGEVVQYWFLGYSPSLERVIVAHEGTQIQDIVSIASDVSIIQRPLDPALFPGIPSSVRVHCGFADEQAKTATLILAAVNTTLAKYGTSTVTVVGHSLGGAIALLDAVYLQLHLPPSVKITAVTYGLPRVGNQGFADYVDAKFAGSLAEGE</sequence>
<dbReference type="PANTHER" id="PTHR45856">
    <property type="entry name" value="ALPHA/BETA-HYDROLASES SUPERFAMILY PROTEIN"/>
    <property type="match status" value="1"/>
</dbReference>
<dbReference type="SUPFAM" id="SSF53474">
    <property type="entry name" value="alpha/beta-Hydrolases"/>
    <property type="match status" value="1"/>
</dbReference>